<dbReference type="InterPro" id="IPR037294">
    <property type="entry name" value="ABC_BtuC-like"/>
</dbReference>
<feature type="transmembrane region" description="Helical" evidence="8">
    <location>
        <begin position="401"/>
        <end position="419"/>
    </location>
</feature>
<feature type="transmembrane region" description="Helical" evidence="8">
    <location>
        <begin position="282"/>
        <end position="300"/>
    </location>
</feature>
<dbReference type="GO" id="GO:0033214">
    <property type="term" value="P:siderophore-iron import into cell"/>
    <property type="evidence" value="ECO:0007669"/>
    <property type="project" value="TreeGrafter"/>
</dbReference>
<evidence type="ECO:0000313" key="10">
    <source>
        <dbReference type="Proteomes" id="UP000284202"/>
    </source>
</evidence>
<evidence type="ECO:0000256" key="7">
    <source>
        <dbReference type="ARBA" id="ARBA00023136"/>
    </source>
</evidence>
<feature type="transmembrane region" description="Helical" evidence="8">
    <location>
        <begin position="312"/>
        <end position="331"/>
    </location>
</feature>
<sequence>MQADSADLPSSGLALPGAIALSLFAAVAALAWITLARLLPPADWALLLSPAGLEDPQLLLARDSHLPRIAVSLLTGAGLALAGVIFQNVLRNPLAEPTTLGVSAGAQLALVAATLWDPGIARHAGSEGIAFLGAVAAMLLVLLIGHSRTQSPTRMIVAGIFVSLYAGAVSGVLVLFNSHYLTGVFLWSSGSLIQNGWENALGLAWRMALFGIAAAALVRPLGILSLGDESARALGINVPLARTAALVLAVGLTASTVSMAGMIAFIGLAAPAIARSAGARGVAAQLCIAPLIGAGLLGVTDQLVQLLPLPREIPTGAAAALIGAPLLLWLLPRLSPSSVAASQPVGNPTRIARPLMPLILAGIALAGLVWMALTLGRGPSGWLWLGGTELAQMLHWRWPRVLAAGMAGAMLAAAGAVIQRITLNPLASPEILGISSGAALGLIVALFLSPAPSPQLQFLATAAGAGLTMTVILSMVRRGVGPDRLLLVGIAAGTMFSALAAVLMASGDPRMGRMLGWMAGSTYGVSGSGAVMTAIIGCLVLAALPLALRPLGILPLGDGVAHSVGIPVARMRLWLLMLTACATAAATLTVGPLSFVGLMAPHLARLIGFQRPGSHLAASVLAGSAIMIAADWLGRSVIFPYQIPAGLFASFLAGPFFLVLLRRQR</sequence>
<feature type="transmembrane region" description="Helical" evidence="8">
    <location>
        <begin position="351"/>
        <end position="373"/>
    </location>
</feature>
<keyword evidence="4" id="KW-1003">Cell membrane</keyword>
<dbReference type="PANTHER" id="PTHR30472">
    <property type="entry name" value="FERRIC ENTEROBACTIN TRANSPORT SYSTEM PERMEASE PROTEIN"/>
    <property type="match status" value="1"/>
</dbReference>
<feature type="transmembrane region" description="Helical" evidence="8">
    <location>
        <begin position="156"/>
        <end position="176"/>
    </location>
</feature>
<dbReference type="CDD" id="cd06550">
    <property type="entry name" value="TM_ABC_iron-siderophores_like"/>
    <property type="match status" value="2"/>
</dbReference>
<dbReference type="SUPFAM" id="SSF81345">
    <property type="entry name" value="ABC transporter involved in vitamin B12 uptake, BtuC"/>
    <property type="match status" value="2"/>
</dbReference>
<evidence type="ECO:0000256" key="4">
    <source>
        <dbReference type="ARBA" id="ARBA00022475"/>
    </source>
</evidence>
<feature type="transmembrane region" description="Helical" evidence="8">
    <location>
        <begin position="639"/>
        <end position="661"/>
    </location>
</feature>
<dbReference type="PANTHER" id="PTHR30472:SF37">
    <property type="entry name" value="FE(3+) DICITRATE TRANSPORT SYSTEM PERMEASE PROTEIN FECD-RELATED"/>
    <property type="match status" value="1"/>
</dbReference>
<evidence type="ECO:0000256" key="3">
    <source>
        <dbReference type="ARBA" id="ARBA00022448"/>
    </source>
</evidence>
<dbReference type="AlphaFoldDB" id="A0A418SY27"/>
<comment type="similarity">
    <text evidence="2">Belongs to the binding-protein-dependent transport system permease family. FecCD subfamily.</text>
</comment>
<dbReference type="OrthoDB" id="9811975at2"/>
<organism evidence="9 10">
    <name type="scientific">Paracoccus onubensis</name>
    <dbReference type="NCBI Taxonomy" id="1675788"/>
    <lineage>
        <taxon>Bacteria</taxon>
        <taxon>Pseudomonadati</taxon>
        <taxon>Pseudomonadota</taxon>
        <taxon>Alphaproteobacteria</taxon>
        <taxon>Rhodobacterales</taxon>
        <taxon>Paracoccaceae</taxon>
        <taxon>Paracoccus</taxon>
    </lineage>
</organism>
<accession>A0A418SY27</accession>
<dbReference type="GO" id="GO:0005886">
    <property type="term" value="C:plasma membrane"/>
    <property type="evidence" value="ECO:0007669"/>
    <property type="project" value="UniProtKB-SubCell"/>
</dbReference>
<keyword evidence="10" id="KW-1185">Reference proteome</keyword>
<protein>
    <submittedName>
        <fullName evidence="9">Fe(3+)-hydroxamate ABC transporter permease FhuB</fullName>
    </submittedName>
</protein>
<feature type="transmembrane region" description="Helical" evidence="8">
    <location>
        <begin position="431"/>
        <end position="449"/>
    </location>
</feature>
<reference evidence="10" key="1">
    <citation type="submission" date="2018-09" db="EMBL/GenBank/DDBJ databases">
        <title>Acidovorax cavernicola nov. sp. isolated from Gruta de las Maravillas (Aracena, Spain).</title>
        <authorList>
            <person name="Jurado V."/>
            <person name="Gutierrez-Patricio S."/>
            <person name="Gonzalez-Pimentel J.L."/>
            <person name="Miller A.Z."/>
            <person name="Laiz L."/>
            <person name="Saiz-Jimenez C."/>
        </authorList>
    </citation>
    <scope>NUCLEOTIDE SEQUENCE [LARGE SCALE GENOMIC DNA]</scope>
    <source>
        <strain evidence="10">1011MAR3C25</strain>
    </source>
</reference>
<dbReference type="Proteomes" id="UP000284202">
    <property type="component" value="Unassembled WGS sequence"/>
</dbReference>
<dbReference type="Gene3D" id="1.10.3470.10">
    <property type="entry name" value="ABC transporter involved in vitamin B12 uptake, BtuC"/>
    <property type="match status" value="2"/>
</dbReference>
<dbReference type="Pfam" id="PF01032">
    <property type="entry name" value="FecCD"/>
    <property type="match status" value="2"/>
</dbReference>
<dbReference type="InterPro" id="IPR000522">
    <property type="entry name" value="ABC_transptr_permease_BtuC"/>
</dbReference>
<feature type="transmembrane region" description="Helical" evidence="8">
    <location>
        <begin position="573"/>
        <end position="600"/>
    </location>
</feature>
<proteinExistence type="inferred from homology"/>
<evidence type="ECO:0000256" key="1">
    <source>
        <dbReference type="ARBA" id="ARBA00004651"/>
    </source>
</evidence>
<gene>
    <name evidence="9" type="primary">fhuB</name>
    <name evidence="9" type="ORF">D3P04_08930</name>
</gene>
<feature type="transmembrane region" description="Helical" evidence="8">
    <location>
        <begin position="203"/>
        <end position="224"/>
    </location>
</feature>
<feature type="transmembrane region" description="Helical" evidence="8">
    <location>
        <begin position="485"/>
        <end position="505"/>
    </location>
</feature>
<evidence type="ECO:0000256" key="2">
    <source>
        <dbReference type="ARBA" id="ARBA00007935"/>
    </source>
</evidence>
<feature type="transmembrane region" description="Helical" evidence="8">
    <location>
        <begin position="245"/>
        <end position="270"/>
    </location>
</feature>
<feature type="transmembrane region" description="Helical" evidence="8">
    <location>
        <begin position="525"/>
        <end position="548"/>
    </location>
</feature>
<feature type="transmembrane region" description="Helical" evidence="8">
    <location>
        <begin position="128"/>
        <end position="144"/>
    </location>
</feature>
<feature type="transmembrane region" description="Helical" evidence="8">
    <location>
        <begin position="12"/>
        <end position="35"/>
    </location>
</feature>
<keyword evidence="3" id="KW-0813">Transport</keyword>
<feature type="transmembrane region" description="Helical" evidence="8">
    <location>
        <begin position="66"/>
        <end position="86"/>
    </location>
</feature>
<evidence type="ECO:0000256" key="6">
    <source>
        <dbReference type="ARBA" id="ARBA00022989"/>
    </source>
</evidence>
<keyword evidence="5 8" id="KW-0812">Transmembrane</keyword>
<evidence type="ECO:0000313" key="9">
    <source>
        <dbReference type="EMBL" id="RJE85864.1"/>
    </source>
</evidence>
<comment type="caution">
    <text evidence="9">The sequence shown here is derived from an EMBL/GenBank/DDBJ whole genome shotgun (WGS) entry which is preliminary data.</text>
</comment>
<dbReference type="NCBIfam" id="NF007866">
    <property type="entry name" value="PRK10577.1-2"/>
    <property type="match status" value="1"/>
</dbReference>
<comment type="subcellular location">
    <subcellularLocation>
        <location evidence="1">Cell membrane</location>
        <topology evidence="1">Multi-pass membrane protein</topology>
    </subcellularLocation>
</comment>
<feature type="transmembrane region" description="Helical" evidence="8">
    <location>
        <begin position="456"/>
        <end position="473"/>
    </location>
</feature>
<evidence type="ECO:0000256" key="5">
    <source>
        <dbReference type="ARBA" id="ARBA00022692"/>
    </source>
</evidence>
<keyword evidence="6 8" id="KW-1133">Transmembrane helix</keyword>
<dbReference type="RefSeq" id="WP_119747994.1">
    <property type="nucleotide sequence ID" value="NZ_QZCG01000005.1"/>
</dbReference>
<name>A0A418SY27_9RHOB</name>
<evidence type="ECO:0000256" key="8">
    <source>
        <dbReference type="SAM" id="Phobius"/>
    </source>
</evidence>
<keyword evidence="7 8" id="KW-0472">Membrane</keyword>
<dbReference type="GO" id="GO:0022857">
    <property type="term" value="F:transmembrane transporter activity"/>
    <property type="evidence" value="ECO:0007669"/>
    <property type="project" value="InterPro"/>
</dbReference>
<dbReference type="EMBL" id="QZCG01000005">
    <property type="protein sequence ID" value="RJE85864.1"/>
    <property type="molecule type" value="Genomic_DNA"/>
</dbReference>